<accession>A0ACC1JE96</accession>
<gene>
    <name evidence="1" type="ORF">FBU59_001445</name>
</gene>
<dbReference type="Proteomes" id="UP001150603">
    <property type="component" value="Unassembled WGS sequence"/>
</dbReference>
<keyword evidence="2" id="KW-1185">Reference proteome</keyword>
<proteinExistence type="predicted"/>
<sequence length="323" mass="35917">MSKPTLTDPPAPTPSTICEQKLSSAYELFNSIDQLVESAYDAHASVYKAFGDLAGVKSIRKDGSVSEAATKDIKGTLTALRNMLATISQHSDALTRLERKPRERALSPELQKVLDTHAPYVRLMTEAQNVRAISDRISSPVRELATSAMRLQTGEFGEGVKAEQLKEQIEKLKEAHPELTFGVTPVANRMCSLVVSIPTVAQMTLSMKLIDGSACELQVISIQVCAWDETGPHSRFNVFTRIAHDANIIWFSIAAFSIELRLARLVLWFSLFKDLFSATCCVCNRHLQMDPRTSQYLPPIWRGIDIKTDEPSKAYHYACVENS</sequence>
<dbReference type="EMBL" id="JANBPW010000636">
    <property type="protein sequence ID" value="KAJ1948763.1"/>
    <property type="molecule type" value="Genomic_DNA"/>
</dbReference>
<comment type="caution">
    <text evidence="1">The sequence shown here is derived from an EMBL/GenBank/DDBJ whole genome shotgun (WGS) entry which is preliminary data.</text>
</comment>
<protein>
    <submittedName>
        <fullName evidence="1">Uncharacterized protein</fullName>
    </submittedName>
</protein>
<evidence type="ECO:0000313" key="1">
    <source>
        <dbReference type="EMBL" id="KAJ1948763.1"/>
    </source>
</evidence>
<organism evidence="1 2">
    <name type="scientific">Linderina macrospora</name>
    <dbReference type="NCBI Taxonomy" id="4868"/>
    <lineage>
        <taxon>Eukaryota</taxon>
        <taxon>Fungi</taxon>
        <taxon>Fungi incertae sedis</taxon>
        <taxon>Zoopagomycota</taxon>
        <taxon>Kickxellomycotina</taxon>
        <taxon>Kickxellomycetes</taxon>
        <taxon>Kickxellales</taxon>
        <taxon>Kickxellaceae</taxon>
        <taxon>Linderina</taxon>
    </lineage>
</organism>
<name>A0ACC1JE96_9FUNG</name>
<evidence type="ECO:0000313" key="2">
    <source>
        <dbReference type="Proteomes" id="UP001150603"/>
    </source>
</evidence>
<reference evidence="1" key="1">
    <citation type="submission" date="2022-07" db="EMBL/GenBank/DDBJ databases">
        <title>Phylogenomic reconstructions and comparative analyses of Kickxellomycotina fungi.</title>
        <authorList>
            <person name="Reynolds N.K."/>
            <person name="Stajich J.E."/>
            <person name="Barry K."/>
            <person name="Grigoriev I.V."/>
            <person name="Crous P."/>
            <person name="Smith M.E."/>
        </authorList>
    </citation>
    <scope>NUCLEOTIDE SEQUENCE</scope>
    <source>
        <strain evidence="1">NRRL 5244</strain>
    </source>
</reference>